<gene>
    <name evidence="1" type="ORF">GCM10023086_72190</name>
</gene>
<evidence type="ECO:0000313" key="1">
    <source>
        <dbReference type="EMBL" id="GAA4338052.1"/>
    </source>
</evidence>
<protein>
    <submittedName>
        <fullName evidence="1">Uncharacterized protein</fullName>
    </submittedName>
</protein>
<dbReference type="Proteomes" id="UP001501115">
    <property type="component" value="Unassembled WGS sequence"/>
</dbReference>
<sequence>MGGVALAGARVEGAGVGVEVGVSELVAEAALLQARLDWFQAQLTRLGERGDGGAPQG</sequence>
<comment type="caution">
    <text evidence="1">The sequence shown here is derived from an EMBL/GenBank/DDBJ whole genome shotgun (WGS) entry which is preliminary data.</text>
</comment>
<accession>A0ABP8HEI8</accession>
<proteinExistence type="predicted"/>
<keyword evidence="2" id="KW-1185">Reference proteome</keyword>
<reference evidence="2" key="1">
    <citation type="journal article" date="2019" name="Int. J. Syst. Evol. Microbiol.">
        <title>The Global Catalogue of Microorganisms (GCM) 10K type strain sequencing project: providing services to taxonomists for standard genome sequencing and annotation.</title>
        <authorList>
            <consortium name="The Broad Institute Genomics Platform"/>
            <consortium name="The Broad Institute Genome Sequencing Center for Infectious Disease"/>
            <person name="Wu L."/>
            <person name="Ma J."/>
        </authorList>
    </citation>
    <scope>NUCLEOTIDE SEQUENCE [LARGE SCALE GENOMIC DNA]</scope>
    <source>
        <strain evidence="2">JCM 31290</strain>
    </source>
</reference>
<dbReference type="EMBL" id="BAABET010000015">
    <property type="protein sequence ID" value="GAA4338052.1"/>
    <property type="molecule type" value="Genomic_DNA"/>
</dbReference>
<name>A0ABP8HEI8_9ACTN</name>
<evidence type="ECO:0000313" key="2">
    <source>
        <dbReference type="Proteomes" id="UP001501115"/>
    </source>
</evidence>
<organism evidence="1 2">
    <name type="scientific">Streptomyces venetus</name>
    <dbReference type="NCBI Taxonomy" id="1701086"/>
    <lineage>
        <taxon>Bacteria</taxon>
        <taxon>Bacillati</taxon>
        <taxon>Actinomycetota</taxon>
        <taxon>Actinomycetes</taxon>
        <taxon>Kitasatosporales</taxon>
        <taxon>Streptomycetaceae</taxon>
        <taxon>Streptomyces</taxon>
    </lineage>
</organism>